<feature type="non-terminal residue" evidence="1">
    <location>
        <position position="444"/>
    </location>
</feature>
<dbReference type="Gene3D" id="2.60.120.200">
    <property type="match status" value="1"/>
</dbReference>
<dbReference type="InterPro" id="IPR013320">
    <property type="entry name" value="ConA-like_dom_sf"/>
</dbReference>
<feature type="non-terminal residue" evidence="1">
    <location>
        <position position="1"/>
    </location>
</feature>
<dbReference type="EMBL" id="LAZR01046816">
    <property type="protein sequence ID" value="KKK95654.1"/>
    <property type="molecule type" value="Genomic_DNA"/>
</dbReference>
<protein>
    <recommendedName>
        <fullName evidence="2">LamG-like jellyroll fold domain-containing protein</fullName>
    </recommendedName>
</protein>
<dbReference type="AlphaFoldDB" id="A0A0F9BZ61"/>
<name>A0A0F9BZ61_9ZZZZ</name>
<dbReference type="Pfam" id="PF13385">
    <property type="entry name" value="Laminin_G_3"/>
    <property type="match status" value="1"/>
</dbReference>
<organism evidence="1">
    <name type="scientific">marine sediment metagenome</name>
    <dbReference type="NCBI Taxonomy" id="412755"/>
    <lineage>
        <taxon>unclassified sequences</taxon>
        <taxon>metagenomes</taxon>
        <taxon>ecological metagenomes</taxon>
    </lineage>
</organism>
<dbReference type="SUPFAM" id="SSF49899">
    <property type="entry name" value="Concanavalin A-like lectins/glucanases"/>
    <property type="match status" value="1"/>
</dbReference>
<evidence type="ECO:0008006" key="2">
    <source>
        <dbReference type="Google" id="ProtNLM"/>
    </source>
</evidence>
<comment type="caution">
    <text evidence="1">The sequence shown here is derived from an EMBL/GenBank/DDBJ whole genome shotgun (WGS) entry which is preliminary data.</text>
</comment>
<accession>A0A0F9BZ61</accession>
<reference evidence="1" key="1">
    <citation type="journal article" date="2015" name="Nature">
        <title>Complex archaea that bridge the gap between prokaryotes and eukaryotes.</title>
        <authorList>
            <person name="Spang A."/>
            <person name="Saw J.H."/>
            <person name="Jorgensen S.L."/>
            <person name="Zaremba-Niedzwiedzka K."/>
            <person name="Martijn J."/>
            <person name="Lind A.E."/>
            <person name="van Eijk R."/>
            <person name="Schleper C."/>
            <person name="Guy L."/>
            <person name="Ettema T.J."/>
        </authorList>
    </citation>
    <scope>NUCLEOTIDE SEQUENCE</scope>
</reference>
<proteinExistence type="predicted"/>
<sequence length="444" mass="47052">TAWINVTLSSDSQMILTKYDATTGSELREWLFYIAASETLILQMYDEDTGAVRGQQSLDPLTVGWHFVACTYSGVGGTNAQDGVTLYVDNAEVASADISSLTYVSMVNTNTNVLIGALVSAGPAGVAKHWQDKINNIAIFSKELSADEIASLISTGSINSYEIVTPYLTADLPALKFEQSADVMFITHPSYEPRKLSRLGDASWTIEEADLRTGPFRDQNDDTAKTITASATTGSVTLTAAGHSPFVAGTTAGHLPSGSVNTSKSLTGALFKLVQAVSGTDQSIGETLDSTTVNAVTSTLTVPKSVTWDWTTNGTWGTSGPSTLVLERSYDSGTTYETVATVTSLANNNIVTSGTENVDDALYRTRVLDGTGTGNASIQFSIRDTSHIGIVEITAVASPQSATATVLTTLASTDPTHRFSEGSFSNRRGWPIDVAIASEERLTF</sequence>
<gene>
    <name evidence="1" type="ORF">LCGC14_2670630</name>
</gene>
<evidence type="ECO:0000313" key="1">
    <source>
        <dbReference type="EMBL" id="KKK95654.1"/>
    </source>
</evidence>